<feature type="compositionally biased region" description="Basic and acidic residues" evidence="1">
    <location>
        <begin position="246"/>
        <end position="260"/>
    </location>
</feature>
<gene>
    <name evidence="4" type="primary">LOC109478651</name>
</gene>
<dbReference type="AlphaFoldDB" id="A0A6P5A265"/>
<evidence type="ECO:0000313" key="4">
    <source>
        <dbReference type="RefSeq" id="XP_019635876.1"/>
    </source>
</evidence>
<keyword evidence="2" id="KW-0732">Signal</keyword>
<evidence type="ECO:0000256" key="1">
    <source>
        <dbReference type="SAM" id="MobiDB-lite"/>
    </source>
</evidence>
<keyword evidence="3" id="KW-1185">Reference proteome</keyword>
<protein>
    <submittedName>
        <fullName evidence="4">Glutamic acid-rich protein-like</fullName>
    </submittedName>
</protein>
<feature type="signal peptide" evidence="2">
    <location>
        <begin position="1"/>
        <end position="16"/>
    </location>
</feature>
<feature type="region of interest" description="Disordered" evidence="1">
    <location>
        <begin position="246"/>
        <end position="272"/>
    </location>
</feature>
<proteinExistence type="predicted"/>
<feature type="region of interest" description="Disordered" evidence="1">
    <location>
        <begin position="60"/>
        <end position="170"/>
    </location>
</feature>
<dbReference type="KEGG" id="bbel:109478651"/>
<organism evidence="3 4">
    <name type="scientific">Branchiostoma belcheri</name>
    <name type="common">Amphioxus</name>
    <dbReference type="NCBI Taxonomy" id="7741"/>
    <lineage>
        <taxon>Eukaryota</taxon>
        <taxon>Metazoa</taxon>
        <taxon>Chordata</taxon>
        <taxon>Cephalochordata</taxon>
        <taxon>Leptocardii</taxon>
        <taxon>Amphioxiformes</taxon>
        <taxon>Branchiostomatidae</taxon>
        <taxon>Branchiostoma</taxon>
    </lineage>
</organism>
<dbReference type="RefSeq" id="XP_019635876.1">
    <property type="nucleotide sequence ID" value="XM_019780317.1"/>
</dbReference>
<dbReference type="GeneID" id="109478651"/>
<feature type="chain" id="PRO_5028043947" evidence="2">
    <location>
        <begin position="17"/>
        <end position="907"/>
    </location>
</feature>
<feature type="region of interest" description="Disordered" evidence="1">
    <location>
        <begin position="649"/>
        <end position="671"/>
    </location>
</feature>
<reference evidence="4" key="1">
    <citation type="submission" date="2025-08" db="UniProtKB">
        <authorList>
            <consortium name="RefSeq"/>
        </authorList>
    </citation>
    <scope>IDENTIFICATION</scope>
    <source>
        <tissue evidence="4">Gonad</tissue>
    </source>
</reference>
<name>A0A6P5A265_BRABE</name>
<dbReference type="Proteomes" id="UP000515135">
    <property type="component" value="Unplaced"/>
</dbReference>
<dbReference type="OrthoDB" id="10043385at2759"/>
<sequence>MRLVIALCMLTVVVSALSPASEEAELREAERALKHAEEKRSEDLPALFLRGEDDLVDVLEDPKQSGREVPVEDLRQTLKDAFGKEKKGKEEHKRKGLLESQEVKDLTEALSEFKEKGKKKKGSVEEILEDQDQERKSGSSQSSLDKQAKAGLASKKDHVGSKHGFPDTAEIVKREQDILKLLEEHIRREEEMGLYDEDQEREKKERFLLNILTQRLEEEPKNLKLMVSADPEGLYEKEEQFLQMLKDMKEKRGKAKGKDKDDDDGSGEEPFIPPALFKDLAKALGKLFSQSFLFFRDETRRESHPRDKREMHPWQLIEEAAGETDNLQEILGEEGLQMSTRDQPGTTSDDDTEALQLAFQIRAVLRKKSTDSMDPVEEIEENGSLANVLSEVLHLARGLPDPSDHDEQLTSQTTNEEEGNNMQIMYKLEEEEYDGGDQALDILNGLNEAIQADENLRGLFDQNQMSAELNQLENIETEEEEDDNGMVQFVGHSPELEEDNEDIAQDMEESTLDEEPGDQEEAVAEGTNWSDWFGNSLDVVKKTLSMLGTSDTTAGEIKKRDVSEVLNEETNRDTIVAESLRVYQMYLKDQDETPSKKSEGVCKRTFSPCQRDADCCQGSCKRLVHKSQIMPYCGRYKLSCQDEGCLPPVPGADHSSGSRKTQTKPQNSEKRDAFMSDLQKVHSFEQQFARDGQLHDKGLKAAQAVREFLKVGKAWEAKKRGLKAEEHHSKEEVVGKRGAFMGDLLSALQFEEKFSKKGQLSPNEMKAAEAVREYREYGQAWQERKNAEGRRESFLSDLQKVAGFEKQFSREGKLSPHERKAAKAVGEYLKSGRAWEARKKGLKVPESRSIDETKEKRSDFLNMLQETLEFEKQFSKKGKMSPLENKVAKEAREFLKYGRAWEKSKKN</sequence>
<accession>A0A6P5A265</accession>
<feature type="compositionally biased region" description="Basic and acidic residues" evidence="1">
    <location>
        <begin position="60"/>
        <end position="115"/>
    </location>
</feature>
<evidence type="ECO:0000256" key="2">
    <source>
        <dbReference type="SAM" id="SignalP"/>
    </source>
</evidence>
<evidence type="ECO:0000313" key="3">
    <source>
        <dbReference type="Proteomes" id="UP000515135"/>
    </source>
</evidence>